<feature type="domain" description="Lamina-associated polypeptide 2 alpha C-terminal" evidence="2">
    <location>
        <begin position="10"/>
        <end position="82"/>
    </location>
</feature>
<accession>A0A2D4J9D0</accession>
<name>A0A2D4J9D0_MICLE</name>
<reference evidence="3" key="2">
    <citation type="submission" date="2017-11" db="EMBL/GenBank/DDBJ databases">
        <title>Coralsnake Venomics: Analyses of Venom Gland Transcriptomes and Proteomes of Six Brazilian Taxa.</title>
        <authorList>
            <person name="Aird S.D."/>
            <person name="Jorge da Silva N."/>
            <person name="Qiu L."/>
            <person name="Villar-Briones A."/>
            <person name="Aparecida-Saddi V."/>
            <person name="Campos-Telles M.P."/>
            <person name="Grau M."/>
            <person name="Mikheyev A.S."/>
        </authorList>
    </citation>
    <scope>NUCLEOTIDE SEQUENCE</scope>
    <source>
        <tissue evidence="3">Venom_gland</tissue>
    </source>
</reference>
<reference evidence="3" key="1">
    <citation type="submission" date="2017-07" db="EMBL/GenBank/DDBJ databases">
        <authorList>
            <person name="Mikheyev A."/>
            <person name="Grau M."/>
        </authorList>
    </citation>
    <scope>NUCLEOTIDE SEQUENCE</scope>
    <source>
        <tissue evidence="3">Venom_gland</tissue>
    </source>
</reference>
<dbReference type="InterPro" id="IPR021623">
    <property type="entry name" value="LAP2alpha_C"/>
</dbReference>
<evidence type="ECO:0000256" key="1">
    <source>
        <dbReference type="SAM" id="MobiDB-lite"/>
    </source>
</evidence>
<feature type="region of interest" description="Disordered" evidence="1">
    <location>
        <begin position="102"/>
        <end position="121"/>
    </location>
</feature>
<dbReference type="AlphaFoldDB" id="A0A2D4J9D0"/>
<dbReference type="Pfam" id="PF11560">
    <property type="entry name" value="LAP2alpha"/>
    <property type="match status" value="1"/>
</dbReference>
<protein>
    <recommendedName>
        <fullName evidence="2">Lamina-associated polypeptide 2 alpha C-terminal domain-containing protein</fullName>
    </recommendedName>
</protein>
<organism evidence="3">
    <name type="scientific">Micrurus lemniscatus lemniscatus</name>
    <dbReference type="NCBI Taxonomy" id="129467"/>
    <lineage>
        <taxon>Eukaryota</taxon>
        <taxon>Metazoa</taxon>
        <taxon>Chordata</taxon>
        <taxon>Craniata</taxon>
        <taxon>Vertebrata</taxon>
        <taxon>Euteleostomi</taxon>
        <taxon>Lepidosauria</taxon>
        <taxon>Squamata</taxon>
        <taxon>Bifurcata</taxon>
        <taxon>Unidentata</taxon>
        <taxon>Episquamata</taxon>
        <taxon>Toxicofera</taxon>
        <taxon>Serpentes</taxon>
        <taxon>Colubroidea</taxon>
        <taxon>Elapidae</taxon>
        <taxon>Elapinae</taxon>
        <taxon>Micrurus</taxon>
    </lineage>
</organism>
<evidence type="ECO:0000313" key="3">
    <source>
        <dbReference type="EMBL" id="LAA93038.1"/>
    </source>
</evidence>
<evidence type="ECO:0000259" key="2">
    <source>
        <dbReference type="Pfam" id="PF11560"/>
    </source>
</evidence>
<proteinExistence type="predicted"/>
<dbReference type="EMBL" id="IACK01159883">
    <property type="protein sequence ID" value="LAA93038.1"/>
    <property type="molecule type" value="Transcribed_RNA"/>
</dbReference>
<sequence length="121" mass="13984">MRDTIPATNIRAHQDVAKLIAAAEFSADATFNIVKFSSRAIASQIAARRLFWLRHWQANVKHKWWLASAPISENKLFGSALEPLLIETRTKKKILPSLFRRSESRSPQHFRRGSFHPFYQP</sequence>
<dbReference type="Gene3D" id="1.10.287.3160">
    <property type="match status" value="1"/>
</dbReference>